<keyword evidence="4" id="KW-1185">Reference proteome</keyword>
<sequence>MKGLKRRDCCPNKQKPISTQESKEHVFPAAQKPRVALKEAKPIKNNKKQRRRLRSRSQQRADLGEKLTSDILFWEVRNLHARGPFKPRLRYGLNSLDDSRHRSGSG</sequence>
<reference evidence="2" key="2">
    <citation type="submission" date="2017-06" db="EMBL/GenBank/DDBJ databases">
        <title>WGS assembly of Brachypodium distachyon.</title>
        <authorList>
            <consortium name="The International Brachypodium Initiative"/>
            <person name="Lucas S."/>
            <person name="Harmon-Smith M."/>
            <person name="Lail K."/>
            <person name="Tice H."/>
            <person name="Grimwood J."/>
            <person name="Bruce D."/>
            <person name="Barry K."/>
            <person name="Shu S."/>
            <person name="Lindquist E."/>
            <person name="Wang M."/>
            <person name="Pitluck S."/>
            <person name="Vogel J.P."/>
            <person name="Garvin D.F."/>
            <person name="Mockler T.C."/>
            <person name="Schmutz J."/>
            <person name="Rokhsar D."/>
            <person name="Bevan M.W."/>
        </authorList>
    </citation>
    <scope>NUCLEOTIDE SEQUENCE</scope>
    <source>
        <strain evidence="2">Bd21</strain>
    </source>
</reference>
<dbReference type="Gramene" id="KQK19040">
    <property type="protein sequence ID" value="KQK19040"/>
    <property type="gene ID" value="BRADI_1g46083v3"/>
</dbReference>
<feature type="compositionally biased region" description="Basic and acidic residues" evidence="1">
    <location>
        <begin position="97"/>
        <end position="106"/>
    </location>
</feature>
<protein>
    <submittedName>
        <fullName evidence="2 3">Uncharacterized protein</fullName>
    </submittedName>
</protein>
<gene>
    <name evidence="2" type="ORF">BRADI_1g46083v3</name>
</gene>
<dbReference type="EMBL" id="CM000880">
    <property type="protein sequence ID" value="KQK19040.1"/>
    <property type="molecule type" value="Genomic_DNA"/>
</dbReference>
<dbReference type="InParanoid" id="A0A0Q3H7N4"/>
<feature type="compositionally biased region" description="Basic and acidic residues" evidence="1">
    <location>
        <begin position="1"/>
        <end position="10"/>
    </location>
</feature>
<evidence type="ECO:0000313" key="2">
    <source>
        <dbReference type="EMBL" id="KQK19040.1"/>
    </source>
</evidence>
<reference evidence="3" key="3">
    <citation type="submission" date="2018-08" db="UniProtKB">
        <authorList>
            <consortium name="EnsemblPlants"/>
        </authorList>
    </citation>
    <scope>IDENTIFICATION</scope>
    <source>
        <strain evidence="3">cv. Bd21</strain>
    </source>
</reference>
<proteinExistence type="predicted"/>
<accession>A0A0Q3H7N4</accession>
<feature type="compositionally biased region" description="Basic residues" evidence="1">
    <location>
        <begin position="44"/>
        <end position="57"/>
    </location>
</feature>
<name>A0A0Q3H7N4_BRADI</name>
<evidence type="ECO:0000313" key="3">
    <source>
        <dbReference type="EnsemblPlants" id="KQK19040"/>
    </source>
</evidence>
<feature type="region of interest" description="Disordered" evidence="1">
    <location>
        <begin position="1"/>
        <end position="61"/>
    </location>
</feature>
<feature type="region of interest" description="Disordered" evidence="1">
    <location>
        <begin position="85"/>
        <end position="106"/>
    </location>
</feature>
<dbReference type="AlphaFoldDB" id="A0A0Q3H7N4"/>
<organism evidence="2">
    <name type="scientific">Brachypodium distachyon</name>
    <name type="common">Purple false brome</name>
    <name type="synonym">Trachynia distachya</name>
    <dbReference type="NCBI Taxonomy" id="15368"/>
    <lineage>
        <taxon>Eukaryota</taxon>
        <taxon>Viridiplantae</taxon>
        <taxon>Streptophyta</taxon>
        <taxon>Embryophyta</taxon>
        <taxon>Tracheophyta</taxon>
        <taxon>Spermatophyta</taxon>
        <taxon>Magnoliopsida</taxon>
        <taxon>Liliopsida</taxon>
        <taxon>Poales</taxon>
        <taxon>Poaceae</taxon>
        <taxon>BOP clade</taxon>
        <taxon>Pooideae</taxon>
        <taxon>Stipodae</taxon>
        <taxon>Brachypodieae</taxon>
        <taxon>Brachypodium</taxon>
    </lineage>
</organism>
<evidence type="ECO:0000256" key="1">
    <source>
        <dbReference type="SAM" id="MobiDB-lite"/>
    </source>
</evidence>
<evidence type="ECO:0000313" key="4">
    <source>
        <dbReference type="Proteomes" id="UP000008810"/>
    </source>
</evidence>
<dbReference type="Proteomes" id="UP000008810">
    <property type="component" value="Chromosome 1"/>
</dbReference>
<reference evidence="2 3" key="1">
    <citation type="journal article" date="2010" name="Nature">
        <title>Genome sequencing and analysis of the model grass Brachypodium distachyon.</title>
        <authorList>
            <consortium name="International Brachypodium Initiative"/>
        </authorList>
    </citation>
    <scope>NUCLEOTIDE SEQUENCE [LARGE SCALE GENOMIC DNA]</scope>
    <source>
        <strain evidence="2 3">Bd21</strain>
    </source>
</reference>
<dbReference type="EnsemblPlants" id="KQK19040">
    <property type="protein sequence ID" value="KQK19040"/>
    <property type="gene ID" value="BRADI_1g46083v3"/>
</dbReference>